<accession>A0A5D3DJ64</accession>
<dbReference type="Proteomes" id="UP000321947">
    <property type="component" value="Unassembled WGS sequence"/>
</dbReference>
<feature type="region of interest" description="Disordered" evidence="1">
    <location>
        <begin position="15"/>
        <end position="39"/>
    </location>
</feature>
<sequence length="156" mass="17939">MLTVWKKFRGQNHRHFKKFNDPEQARPYNHNSSAKSLLQRQHKLTEQRDHLIDHVKLLKKTHARDGLFVSQATADAHNKMLKLQFQPTSEGSQPLSRDEICETVLGRQSGYSKCLGWALSQSLDTLLAVLHLHMSSESWPTSKRFEGVRNFHGTPA</sequence>
<organism evidence="2 3">
    <name type="scientific">Cucumis melo var. makuwa</name>
    <name type="common">Oriental melon</name>
    <dbReference type="NCBI Taxonomy" id="1194695"/>
    <lineage>
        <taxon>Eukaryota</taxon>
        <taxon>Viridiplantae</taxon>
        <taxon>Streptophyta</taxon>
        <taxon>Embryophyta</taxon>
        <taxon>Tracheophyta</taxon>
        <taxon>Spermatophyta</taxon>
        <taxon>Magnoliopsida</taxon>
        <taxon>eudicotyledons</taxon>
        <taxon>Gunneridae</taxon>
        <taxon>Pentapetalae</taxon>
        <taxon>rosids</taxon>
        <taxon>fabids</taxon>
        <taxon>Cucurbitales</taxon>
        <taxon>Cucurbitaceae</taxon>
        <taxon>Benincaseae</taxon>
        <taxon>Cucumis</taxon>
    </lineage>
</organism>
<reference evidence="2 3" key="1">
    <citation type="submission" date="2019-08" db="EMBL/GenBank/DDBJ databases">
        <title>Draft genome sequences of two oriental melons (Cucumis melo L. var makuwa).</title>
        <authorList>
            <person name="Kwon S.-Y."/>
        </authorList>
    </citation>
    <scope>NUCLEOTIDE SEQUENCE [LARGE SCALE GENOMIC DNA]</scope>
    <source>
        <strain evidence="3">cv. Chang Bougi</strain>
        <tissue evidence="2">Leaf</tissue>
    </source>
</reference>
<dbReference type="AlphaFoldDB" id="A0A5D3DJ64"/>
<gene>
    <name evidence="2" type="ORF">E5676_scaffold142G003120</name>
</gene>
<evidence type="ECO:0000313" key="3">
    <source>
        <dbReference type="Proteomes" id="UP000321947"/>
    </source>
</evidence>
<evidence type="ECO:0000256" key="1">
    <source>
        <dbReference type="SAM" id="MobiDB-lite"/>
    </source>
</evidence>
<comment type="caution">
    <text evidence="2">The sequence shown here is derived from an EMBL/GenBank/DDBJ whole genome shotgun (WGS) entry which is preliminary data.</text>
</comment>
<dbReference type="EMBL" id="SSTD01004586">
    <property type="protein sequence ID" value="TYK23259.1"/>
    <property type="molecule type" value="Genomic_DNA"/>
</dbReference>
<protein>
    <submittedName>
        <fullName evidence="2">CACTA en-spm transposon protein</fullName>
    </submittedName>
</protein>
<proteinExistence type="predicted"/>
<name>A0A5D3DJ64_CUCMM</name>
<evidence type="ECO:0000313" key="2">
    <source>
        <dbReference type="EMBL" id="TYK23259.1"/>
    </source>
</evidence>
<feature type="compositionally biased region" description="Polar residues" evidence="1">
    <location>
        <begin position="29"/>
        <end position="39"/>
    </location>
</feature>